<dbReference type="EMBL" id="JH711585">
    <property type="protein sequence ID" value="EIW76924.1"/>
    <property type="molecule type" value="Genomic_DNA"/>
</dbReference>
<comment type="caution">
    <text evidence="2">The sequence shown here is derived from an EMBL/GenBank/DDBJ whole genome shotgun (WGS) entry which is preliminary data.</text>
</comment>
<dbReference type="KEGG" id="cput:CONPUDRAFT_76468"/>
<evidence type="ECO:0000313" key="2">
    <source>
        <dbReference type="EMBL" id="EIW76924.1"/>
    </source>
</evidence>
<evidence type="ECO:0000256" key="1">
    <source>
        <dbReference type="SAM" id="MobiDB-lite"/>
    </source>
</evidence>
<name>A0A5M3MDK4_CONPW</name>
<dbReference type="GeneID" id="19209505"/>
<dbReference type="Proteomes" id="UP000053558">
    <property type="component" value="Unassembled WGS sequence"/>
</dbReference>
<feature type="compositionally biased region" description="Polar residues" evidence="1">
    <location>
        <begin position="148"/>
        <end position="164"/>
    </location>
</feature>
<proteinExistence type="predicted"/>
<accession>A0A5M3MDK4</accession>
<sequence>MPHKNRTCIVPPPRDNDLNPMGGLHKELGDILGRMKMSRVQWIDLKVGCEVAPDYPFQVLYLIGACVYQKTALPLVQTLLNPSAPYGEQDLEKVAIVISETTKALPFLKIYKDGWPIRVYLARYFYVRMYRGRKTWPSVSVEHRESAPPQNNAVSQVSPSTKQIGQRIREGRKSGDKHERKKQDPIGPNFSLFFSSND</sequence>
<keyword evidence="3" id="KW-1185">Reference proteome</keyword>
<feature type="compositionally biased region" description="Basic and acidic residues" evidence="1">
    <location>
        <begin position="167"/>
        <end position="184"/>
    </location>
</feature>
<organism evidence="2 3">
    <name type="scientific">Coniophora puteana (strain RWD-64-598)</name>
    <name type="common">Brown rot fungus</name>
    <dbReference type="NCBI Taxonomy" id="741705"/>
    <lineage>
        <taxon>Eukaryota</taxon>
        <taxon>Fungi</taxon>
        <taxon>Dikarya</taxon>
        <taxon>Basidiomycota</taxon>
        <taxon>Agaricomycotina</taxon>
        <taxon>Agaricomycetes</taxon>
        <taxon>Agaricomycetidae</taxon>
        <taxon>Boletales</taxon>
        <taxon>Coniophorineae</taxon>
        <taxon>Coniophoraceae</taxon>
        <taxon>Coniophora</taxon>
    </lineage>
</organism>
<evidence type="ECO:0000313" key="3">
    <source>
        <dbReference type="Proteomes" id="UP000053558"/>
    </source>
</evidence>
<reference evidence="3" key="1">
    <citation type="journal article" date="2012" name="Science">
        <title>The Paleozoic origin of enzymatic lignin decomposition reconstructed from 31 fungal genomes.</title>
        <authorList>
            <person name="Floudas D."/>
            <person name="Binder M."/>
            <person name="Riley R."/>
            <person name="Barry K."/>
            <person name="Blanchette R.A."/>
            <person name="Henrissat B."/>
            <person name="Martinez A.T."/>
            <person name="Otillar R."/>
            <person name="Spatafora J.W."/>
            <person name="Yadav J.S."/>
            <person name="Aerts A."/>
            <person name="Benoit I."/>
            <person name="Boyd A."/>
            <person name="Carlson A."/>
            <person name="Copeland A."/>
            <person name="Coutinho P.M."/>
            <person name="de Vries R.P."/>
            <person name="Ferreira P."/>
            <person name="Findley K."/>
            <person name="Foster B."/>
            <person name="Gaskell J."/>
            <person name="Glotzer D."/>
            <person name="Gorecki P."/>
            <person name="Heitman J."/>
            <person name="Hesse C."/>
            <person name="Hori C."/>
            <person name="Igarashi K."/>
            <person name="Jurgens J.A."/>
            <person name="Kallen N."/>
            <person name="Kersten P."/>
            <person name="Kohler A."/>
            <person name="Kuees U."/>
            <person name="Kumar T.K.A."/>
            <person name="Kuo A."/>
            <person name="LaButti K."/>
            <person name="Larrondo L.F."/>
            <person name="Lindquist E."/>
            <person name="Ling A."/>
            <person name="Lombard V."/>
            <person name="Lucas S."/>
            <person name="Lundell T."/>
            <person name="Martin R."/>
            <person name="McLaughlin D.J."/>
            <person name="Morgenstern I."/>
            <person name="Morin E."/>
            <person name="Murat C."/>
            <person name="Nagy L.G."/>
            <person name="Nolan M."/>
            <person name="Ohm R.A."/>
            <person name="Patyshakuliyeva A."/>
            <person name="Rokas A."/>
            <person name="Ruiz-Duenas F.J."/>
            <person name="Sabat G."/>
            <person name="Salamov A."/>
            <person name="Samejima M."/>
            <person name="Schmutz J."/>
            <person name="Slot J.C."/>
            <person name="St John F."/>
            <person name="Stenlid J."/>
            <person name="Sun H."/>
            <person name="Sun S."/>
            <person name="Syed K."/>
            <person name="Tsang A."/>
            <person name="Wiebenga A."/>
            <person name="Young D."/>
            <person name="Pisabarro A."/>
            <person name="Eastwood D.C."/>
            <person name="Martin F."/>
            <person name="Cullen D."/>
            <person name="Grigoriev I.V."/>
            <person name="Hibbett D.S."/>
        </authorList>
    </citation>
    <scope>NUCLEOTIDE SEQUENCE [LARGE SCALE GENOMIC DNA]</scope>
    <source>
        <strain evidence="3">RWD-64-598 SS2</strain>
    </source>
</reference>
<dbReference type="RefSeq" id="XP_007772944.1">
    <property type="nucleotide sequence ID" value="XM_007774754.1"/>
</dbReference>
<gene>
    <name evidence="2" type="ORF">CONPUDRAFT_76468</name>
</gene>
<protein>
    <submittedName>
        <fullName evidence="2">Uncharacterized protein</fullName>
    </submittedName>
</protein>
<dbReference type="AlphaFoldDB" id="A0A5M3MDK4"/>
<feature type="region of interest" description="Disordered" evidence="1">
    <location>
        <begin position="141"/>
        <end position="198"/>
    </location>
</feature>